<dbReference type="STRING" id="112413.SAMN05421854_108100"/>
<protein>
    <submittedName>
        <fullName evidence="4">Ricin-type beta-trefoil lectin domain-like</fullName>
    </submittedName>
</protein>
<feature type="compositionally biased region" description="Polar residues" evidence="1">
    <location>
        <begin position="110"/>
        <end position="120"/>
    </location>
</feature>
<keyword evidence="4" id="KW-0430">Lectin</keyword>
<dbReference type="CDD" id="cd00161">
    <property type="entry name" value="beta-trefoil_Ricin-like"/>
    <property type="match status" value="1"/>
</dbReference>
<feature type="region of interest" description="Disordered" evidence="1">
    <location>
        <begin position="92"/>
        <end position="132"/>
    </location>
</feature>
<dbReference type="AlphaFoldDB" id="A0A1I5UUU4"/>
<evidence type="ECO:0000313" key="5">
    <source>
        <dbReference type="Proteomes" id="UP000199137"/>
    </source>
</evidence>
<feature type="signal peptide" evidence="2">
    <location>
        <begin position="1"/>
        <end position="29"/>
    </location>
</feature>
<dbReference type="GO" id="GO:0030246">
    <property type="term" value="F:carbohydrate binding"/>
    <property type="evidence" value="ECO:0007669"/>
    <property type="project" value="UniProtKB-KW"/>
</dbReference>
<evidence type="ECO:0000256" key="2">
    <source>
        <dbReference type="SAM" id="SignalP"/>
    </source>
</evidence>
<feature type="domain" description="Ricin B lectin" evidence="3">
    <location>
        <begin position="473"/>
        <end position="559"/>
    </location>
</feature>
<name>A0A1I5UUU4_9PSEU</name>
<feature type="chain" id="PRO_5011465011" evidence="2">
    <location>
        <begin position="30"/>
        <end position="584"/>
    </location>
</feature>
<dbReference type="RefSeq" id="WP_093575156.1">
    <property type="nucleotide sequence ID" value="NZ_FOWC01000008.1"/>
</dbReference>
<evidence type="ECO:0000259" key="3">
    <source>
        <dbReference type="Pfam" id="PF14200"/>
    </source>
</evidence>
<dbReference type="Gene3D" id="2.80.10.50">
    <property type="match status" value="1"/>
</dbReference>
<organism evidence="4 5">
    <name type="scientific">Amycolatopsis rubida</name>
    <dbReference type="NCBI Taxonomy" id="112413"/>
    <lineage>
        <taxon>Bacteria</taxon>
        <taxon>Bacillati</taxon>
        <taxon>Actinomycetota</taxon>
        <taxon>Actinomycetes</taxon>
        <taxon>Pseudonocardiales</taxon>
        <taxon>Pseudonocardiaceae</taxon>
        <taxon>Amycolatopsis</taxon>
    </lineage>
</organism>
<dbReference type="EMBL" id="FOWC01000008">
    <property type="protein sequence ID" value="SFP99025.1"/>
    <property type="molecule type" value="Genomic_DNA"/>
</dbReference>
<proteinExistence type="predicted"/>
<gene>
    <name evidence="4" type="ORF">SAMN05421854_108100</name>
</gene>
<dbReference type="SUPFAM" id="SSF50370">
    <property type="entry name" value="Ricin B-like lectins"/>
    <property type="match status" value="1"/>
</dbReference>
<sequence>MSRFRTSLTAGAALALTAGTCTAPLAAHADPGYTVSVGAVAEYPFPTDTPAAPFLDRDGTFHFQQSAALYGKDGPREWEFYTGADFDSAKRDAGLSDAVNPAEPRDRNNDTTWRCDTSPTGREATDPPAGSSYTQKNFCDLVGTWVDPDTGDWYGLVHNEFTPEPFGAYSFSHYDAIDWAVSADQGRTWRIGGHAITSPYSTKRGDTAAFPNQTFDYGDGDPRLFADPKSGYFYVYYGSRVVTKAGQGGGGFSGLAHVARAPMSGKMGTGTWQKWYDGHWSQPGVGGKESNLVPTDVDPNGYTPPEKDYDPAHTGTAAQQVAAGTLPRKSDLFVMNIAYDAHLGLYIGEPEAVDSVGPQRFYATEDLANPKWRLIGDTGSYQDQSWYRWFVDSATRTTGTIVGKTFRSYCSISCTDGRDGVYADVTVTSAAPAASPVDPRRAYRIGSGRVLAQSGRTGTTSVSSWLAGDRAGWRFTPSGDGSYRITNAASGLALGVPAVPSGRAWGTAPNLSAGSGVAQQWFLVPADGGTRLVNRYSGLVLALSAEPGRQAETTPVRSWTDGSGSRIGDGRTAGEQILRLTPCR</sequence>
<feature type="compositionally biased region" description="Polar residues" evidence="1">
    <location>
        <begin position="551"/>
        <end position="563"/>
    </location>
</feature>
<evidence type="ECO:0000256" key="1">
    <source>
        <dbReference type="SAM" id="MobiDB-lite"/>
    </source>
</evidence>
<keyword evidence="2" id="KW-0732">Signal</keyword>
<dbReference type="InterPro" id="IPR035992">
    <property type="entry name" value="Ricin_B-like_lectins"/>
</dbReference>
<dbReference type="OrthoDB" id="9135253at2"/>
<reference evidence="4 5" key="1">
    <citation type="submission" date="2016-10" db="EMBL/GenBank/DDBJ databases">
        <authorList>
            <person name="de Groot N.N."/>
        </authorList>
    </citation>
    <scope>NUCLEOTIDE SEQUENCE [LARGE SCALE GENOMIC DNA]</scope>
    <source>
        <strain evidence="4 5">DSM 44637</strain>
    </source>
</reference>
<dbReference type="Proteomes" id="UP000199137">
    <property type="component" value="Unassembled WGS sequence"/>
</dbReference>
<accession>A0A1I5UUU4</accession>
<evidence type="ECO:0000313" key="4">
    <source>
        <dbReference type="EMBL" id="SFP99025.1"/>
    </source>
</evidence>
<dbReference type="Pfam" id="PF14200">
    <property type="entry name" value="RicinB_lectin_2"/>
    <property type="match status" value="1"/>
</dbReference>
<dbReference type="InterPro" id="IPR000772">
    <property type="entry name" value="Ricin_B_lectin"/>
</dbReference>
<feature type="region of interest" description="Disordered" evidence="1">
    <location>
        <begin position="550"/>
        <end position="573"/>
    </location>
</feature>